<dbReference type="AlphaFoldDB" id="A0A369A305"/>
<dbReference type="Gene3D" id="2.40.420.20">
    <property type="match status" value="1"/>
</dbReference>
<dbReference type="SUPFAM" id="SSF111369">
    <property type="entry name" value="HlyD-like secretion proteins"/>
    <property type="match status" value="1"/>
</dbReference>
<evidence type="ECO:0000256" key="3">
    <source>
        <dbReference type="SAM" id="Phobius"/>
    </source>
</evidence>
<dbReference type="InterPro" id="IPR058625">
    <property type="entry name" value="MdtA-like_BSH"/>
</dbReference>
<dbReference type="Gene3D" id="2.40.30.170">
    <property type="match status" value="1"/>
</dbReference>
<protein>
    <submittedName>
        <fullName evidence="7">Membrane fusion protein (Multidrug efflux system)</fullName>
    </submittedName>
</protein>
<dbReference type="Pfam" id="PF25917">
    <property type="entry name" value="BSH_RND"/>
    <property type="match status" value="1"/>
</dbReference>
<keyword evidence="3" id="KW-0812">Transmembrane</keyword>
<dbReference type="Proteomes" id="UP000253517">
    <property type="component" value="Unassembled WGS sequence"/>
</dbReference>
<dbReference type="RefSeq" id="WP_051889344.1">
    <property type="nucleotide sequence ID" value="NZ_BHZF01000002.1"/>
</dbReference>
<feature type="domain" description="Multidrug resistance protein MdtA-like C-terminal permuted SH3" evidence="6">
    <location>
        <begin position="348"/>
        <end position="407"/>
    </location>
</feature>
<dbReference type="GO" id="GO:0030313">
    <property type="term" value="C:cell envelope"/>
    <property type="evidence" value="ECO:0007669"/>
    <property type="project" value="UniProtKB-SubCell"/>
</dbReference>
<keyword evidence="8" id="KW-1185">Reference proteome</keyword>
<keyword evidence="3" id="KW-1133">Transmembrane helix</keyword>
<evidence type="ECO:0000256" key="1">
    <source>
        <dbReference type="ARBA" id="ARBA00004196"/>
    </source>
</evidence>
<evidence type="ECO:0000259" key="5">
    <source>
        <dbReference type="Pfam" id="PF25944"/>
    </source>
</evidence>
<name>A0A369A305_9FLAO</name>
<dbReference type="Gene3D" id="1.10.287.470">
    <property type="entry name" value="Helix hairpin bin"/>
    <property type="match status" value="1"/>
</dbReference>
<comment type="caution">
    <text evidence="7">The sequence shown here is derived from an EMBL/GenBank/DDBJ whole genome shotgun (WGS) entry which is preliminary data.</text>
</comment>
<feature type="domain" description="Multidrug resistance protein MdtA-like barrel-sandwich hybrid" evidence="4">
    <location>
        <begin position="114"/>
        <end position="249"/>
    </location>
</feature>
<evidence type="ECO:0000259" key="4">
    <source>
        <dbReference type="Pfam" id="PF25917"/>
    </source>
</evidence>
<dbReference type="PANTHER" id="PTHR30158:SF23">
    <property type="entry name" value="MULTIDRUG RESISTANCE PROTEIN MEXA"/>
    <property type="match status" value="1"/>
</dbReference>
<comment type="similarity">
    <text evidence="2">Belongs to the membrane fusion protein (MFP) (TC 8.A.1) family.</text>
</comment>
<dbReference type="Gene3D" id="2.40.50.100">
    <property type="match status" value="1"/>
</dbReference>
<dbReference type="Pfam" id="PF25967">
    <property type="entry name" value="RND-MFP_C"/>
    <property type="match status" value="1"/>
</dbReference>
<sequence length="416" mass="47524">MQKVWIIRTIIISIIFLLISTYDFDFKILKSLKLWNLTHITEKGKVSLSILLRFEFNMKIRHFCKAIGSLLVLMSCQNVQENVDTAEYVKVMKVSTTDTTLDEEFIAEIKALKNVEIRSRLKGYLEEIYVDEGKPVVKGQPMFKINDEEYKLNLAKATAKVKNAIAAEKNAALELERVRRLAESSIVSPSELTLAESKYTAAKADVEEAEAEEKMALFQLNFTLIKAPFSGLIDRINQRQGSLVDEGTLLTTISELDKVYAYFNISEREYLQLKNEFSDNSFIGQKVYLKLVDGNVYPEAGMIETMESEFEASTGNISVRAVFPNSRRILKHGSTGRIIFSRQVRDGIFIPQRAVMEIQDKYYVYIVDTNKRAKMIAIKPKKRITNFYWIESGLQPGNLLITEGIQKIKNNSLVTF</sequence>
<evidence type="ECO:0000259" key="6">
    <source>
        <dbReference type="Pfam" id="PF25967"/>
    </source>
</evidence>
<dbReference type="GO" id="GO:0005886">
    <property type="term" value="C:plasma membrane"/>
    <property type="evidence" value="ECO:0007669"/>
    <property type="project" value="TreeGrafter"/>
</dbReference>
<dbReference type="Pfam" id="PF25944">
    <property type="entry name" value="Beta-barrel_RND"/>
    <property type="match status" value="1"/>
</dbReference>
<keyword evidence="3" id="KW-0472">Membrane</keyword>
<proteinExistence type="inferred from homology"/>
<gene>
    <name evidence="7" type="ORF">DES35_102145</name>
</gene>
<evidence type="ECO:0000256" key="2">
    <source>
        <dbReference type="ARBA" id="ARBA00009477"/>
    </source>
</evidence>
<comment type="subcellular location">
    <subcellularLocation>
        <location evidence="1">Cell envelope</location>
    </subcellularLocation>
</comment>
<reference evidence="7 8" key="1">
    <citation type="submission" date="2018-07" db="EMBL/GenBank/DDBJ databases">
        <title>Genomic Encyclopedia of Type Strains, Phase IV (KMG-IV): sequencing the most valuable type-strain genomes for metagenomic binning, comparative biology and taxonomic classification.</title>
        <authorList>
            <person name="Goeker M."/>
        </authorList>
    </citation>
    <scope>NUCLEOTIDE SEQUENCE [LARGE SCALE GENOMIC DNA]</scope>
    <source>
        <strain evidence="7 8">DSM 21410</strain>
    </source>
</reference>
<organism evidence="7 8">
    <name type="scientific">Schleiferia thermophila</name>
    <dbReference type="NCBI Taxonomy" id="884107"/>
    <lineage>
        <taxon>Bacteria</taxon>
        <taxon>Pseudomonadati</taxon>
        <taxon>Bacteroidota</taxon>
        <taxon>Flavobacteriia</taxon>
        <taxon>Flavobacteriales</taxon>
        <taxon>Schleiferiaceae</taxon>
        <taxon>Schleiferia</taxon>
    </lineage>
</organism>
<feature type="transmembrane region" description="Helical" evidence="3">
    <location>
        <begin position="6"/>
        <end position="24"/>
    </location>
</feature>
<evidence type="ECO:0000313" key="8">
    <source>
        <dbReference type="Proteomes" id="UP000253517"/>
    </source>
</evidence>
<dbReference type="PANTHER" id="PTHR30158">
    <property type="entry name" value="ACRA/E-RELATED COMPONENT OF DRUG EFFLUX TRANSPORTER"/>
    <property type="match status" value="1"/>
</dbReference>
<feature type="domain" description="Multidrug resistance protein MdtA-like beta-barrel" evidence="5">
    <location>
        <begin position="259"/>
        <end position="335"/>
    </location>
</feature>
<dbReference type="InterPro" id="IPR058627">
    <property type="entry name" value="MdtA-like_C"/>
</dbReference>
<dbReference type="GO" id="GO:0022857">
    <property type="term" value="F:transmembrane transporter activity"/>
    <property type="evidence" value="ECO:0007669"/>
    <property type="project" value="InterPro"/>
</dbReference>
<dbReference type="GO" id="GO:0046677">
    <property type="term" value="P:response to antibiotic"/>
    <property type="evidence" value="ECO:0007669"/>
    <property type="project" value="TreeGrafter"/>
</dbReference>
<evidence type="ECO:0000313" key="7">
    <source>
        <dbReference type="EMBL" id="RCX03692.1"/>
    </source>
</evidence>
<dbReference type="InterPro" id="IPR006143">
    <property type="entry name" value="RND_pump_MFP"/>
</dbReference>
<accession>A0A369A305</accession>
<dbReference type="NCBIfam" id="TIGR01730">
    <property type="entry name" value="RND_mfp"/>
    <property type="match status" value="1"/>
</dbReference>
<dbReference type="InterPro" id="IPR058626">
    <property type="entry name" value="MdtA-like_b-barrel"/>
</dbReference>
<dbReference type="EMBL" id="QPJS01000002">
    <property type="protein sequence ID" value="RCX03692.1"/>
    <property type="molecule type" value="Genomic_DNA"/>
</dbReference>